<dbReference type="FunFam" id="3.30.1370.10:FF:000001">
    <property type="entry name" value="Polyribonucleotide nucleotidyltransferase"/>
    <property type="match status" value="1"/>
</dbReference>
<dbReference type="InterPro" id="IPR036612">
    <property type="entry name" value="KH_dom_type_1_sf"/>
</dbReference>
<dbReference type="PANTHER" id="PTHR11252">
    <property type="entry name" value="POLYRIBONUCLEOTIDE NUCLEOTIDYLTRANSFERASE"/>
    <property type="match status" value="1"/>
</dbReference>
<gene>
    <name evidence="6" type="ORF">S03H2_31740</name>
</gene>
<dbReference type="SMART" id="SM00322">
    <property type="entry name" value="KH"/>
    <property type="match status" value="1"/>
</dbReference>
<feature type="non-terminal residue" evidence="6">
    <location>
        <position position="1"/>
    </location>
</feature>
<evidence type="ECO:0000256" key="1">
    <source>
        <dbReference type="ARBA" id="ARBA00022679"/>
    </source>
</evidence>
<dbReference type="GO" id="GO:0006402">
    <property type="term" value="P:mRNA catabolic process"/>
    <property type="evidence" value="ECO:0007669"/>
    <property type="project" value="InterPro"/>
</dbReference>
<keyword evidence="1" id="KW-0808">Transferase</keyword>
<keyword evidence="2" id="KW-0548">Nucleotidyltransferase</keyword>
<dbReference type="EMBL" id="BARU01019264">
    <property type="protein sequence ID" value="GAH50658.1"/>
    <property type="molecule type" value="Genomic_DNA"/>
</dbReference>
<dbReference type="SMART" id="SM00316">
    <property type="entry name" value="S1"/>
    <property type="match status" value="1"/>
</dbReference>
<dbReference type="SUPFAM" id="SSF55666">
    <property type="entry name" value="Ribonuclease PH domain 2-like"/>
    <property type="match status" value="1"/>
</dbReference>
<evidence type="ECO:0000259" key="5">
    <source>
        <dbReference type="PROSITE" id="PS50126"/>
    </source>
</evidence>
<dbReference type="GO" id="GO:0005829">
    <property type="term" value="C:cytosol"/>
    <property type="evidence" value="ECO:0007669"/>
    <property type="project" value="TreeGrafter"/>
</dbReference>
<dbReference type="Gene3D" id="3.30.230.70">
    <property type="entry name" value="GHMP Kinase, N-terminal domain"/>
    <property type="match status" value="1"/>
</dbReference>
<dbReference type="AlphaFoldDB" id="X1HZC4"/>
<proteinExistence type="predicted"/>
<dbReference type="InterPro" id="IPR003029">
    <property type="entry name" value="S1_domain"/>
</dbReference>
<dbReference type="PROSITE" id="PS50084">
    <property type="entry name" value="KH_TYPE_1"/>
    <property type="match status" value="1"/>
</dbReference>
<evidence type="ECO:0000256" key="2">
    <source>
        <dbReference type="ARBA" id="ARBA00022695"/>
    </source>
</evidence>
<dbReference type="PROSITE" id="PS50126">
    <property type="entry name" value="S1"/>
    <property type="match status" value="1"/>
</dbReference>
<accession>X1HZC4</accession>
<evidence type="ECO:0000256" key="3">
    <source>
        <dbReference type="ARBA" id="ARBA00022842"/>
    </source>
</evidence>
<reference evidence="6" key="1">
    <citation type="journal article" date="2014" name="Front. Microbiol.">
        <title>High frequency of phylogenetically diverse reductive dehalogenase-homologous genes in deep subseafloor sedimentary metagenomes.</title>
        <authorList>
            <person name="Kawai M."/>
            <person name="Futagami T."/>
            <person name="Toyoda A."/>
            <person name="Takaki Y."/>
            <person name="Nishi S."/>
            <person name="Hori S."/>
            <person name="Arai W."/>
            <person name="Tsubouchi T."/>
            <person name="Morono Y."/>
            <person name="Uchiyama I."/>
            <person name="Ito T."/>
            <person name="Fujiyama A."/>
            <person name="Inagaki F."/>
            <person name="Takami H."/>
        </authorList>
    </citation>
    <scope>NUCLEOTIDE SEQUENCE</scope>
    <source>
        <strain evidence="6">Expedition CK06-06</strain>
    </source>
</reference>
<dbReference type="InterPro" id="IPR012340">
    <property type="entry name" value="NA-bd_OB-fold"/>
</dbReference>
<dbReference type="Gene3D" id="3.30.1370.10">
    <property type="entry name" value="K Homology domain, type 1"/>
    <property type="match status" value="1"/>
</dbReference>
<dbReference type="PANTHER" id="PTHR11252:SF0">
    <property type="entry name" value="POLYRIBONUCLEOTIDE NUCLEOTIDYLTRANSFERASE 1, MITOCHONDRIAL"/>
    <property type="match status" value="1"/>
</dbReference>
<keyword evidence="4" id="KW-0694">RNA-binding</keyword>
<dbReference type="InterPro" id="IPR036345">
    <property type="entry name" value="ExoRNase_PH_dom2_sf"/>
</dbReference>
<sequence length="221" mass="23915">ILTDILGDEDHIGDMDFKVAGTSDGITAFQMDIKIDGITTDIMNEALIQAQKAREHILKIMNETISKPRETISKYAPSILSMKIDVEKIGAVIGQGGKVIKGIQEETGAKISIDDDGTILISAVDIDAGKKAFDMVSAIVEDPEIGKIYKGTVKRITNFGAFVEILPGKEALIHISEMDFKRVNKVEDVVKVGDVIDAKVIGIDDQGRVKCSRKAAMKATV</sequence>
<dbReference type="Pfam" id="PF00575">
    <property type="entry name" value="S1"/>
    <property type="match status" value="1"/>
</dbReference>
<feature type="domain" description="S1 motif" evidence="5">
    <location>
        <begin position="146"/>
        <end position="214"/>
    </location>
</feature>
<dbReference type="SUPFAM" id="SSF50249">
    <property type="entry name" value="Nucleic acid-binding proteins"/>
    <property type="match status" value="1"/>
</dbReference>
<dbReference type="InterPro" id="IPR012162">
    <property type="entry name" value="PNPase"/>
</dbReference>
<keyword evidence="3" id="KW-0460">Magnesium</keyword>
<evidence type="ECO:0000256" key="4">
    <source>
        <dbReference type="ARBA" id="ARBA00022884"/>
    </source>
</evidence>
<dbReference type="SUPFAM" id="SSF54791">
    <property type="entry name" value="Eukaryotic type KH-domain (KH-domain type I)"/>
    <property type="match status" value="1"/>
</dbReference>
<organism evidence="6">
    <name type="scientific">marine sediment metagenome</name>
    <dbReference type="NCBI Taxonomy" id="412755"/>
    <lineage>
        <taxon>unclassified sequences</taxon>
        <taxon>metagenomes</taxon>
        <taxon>ecological metagenomes</taxon>
    </lineage>
</organism>
<comment type="caution">
    <text evidence="6">The sequence shown here is derived from an EMBL/GenBank/DDBJ whole genome shotgun (WGS) entry which is preliminary data.</text>
</comment>
<dbReference type="GO" id="GO:0004654">
    <property type="term" value="F:polyribonucleotide nucleotidyltransferase activity"/>
    <property type="evidence" value="ECO:0007669"/>
    <property type="project" value="InterPro"/>
</dbReference>
<dbReference type="CDD" id="cd04472">
    <property type="entry name" value="S1_PNPase"/>
    <property type="match status" value="1"/>
</dbReference>
<dbReference type="FunFam" id="2.40.50.140:FF:000023">
    <property type="entry name" value="Polyribonucleotide nucleotidyltransferase"/>
    <property type="match status" value="1"/>
</dbReference>
<dbReference type="CDD" id="cd02393">
    <property type="entry name" value="KH-I_PNPase"/>
    <property type="match status" value="1"/>
</dbReference>
<dbReference type="InterPro" id="IPR027408">
    <property type="entry name" value="PNPase/RNase_PH_dom_sf"/>
</dbReference>
<dbReference type="InterPro" id="IPR004087">
    <property type="entry name" value="KH_dom"/>
</dbReference>
<dbReference type="Pfam" id="PF00013">
    <property type="entry name" value="KH_1"/>
    <property type="match status" value="1"/>
</dbReference>
<dbReference type="Gene3D" id="2.40.50.140">
    <property type="entry name" value="Nucleic acid-binding proteins"/>
    <property type="match status" value="1"/>
</dbReference>
<protein>
    <recommendedName>
        <fullName evidence="5">S1 motif domain-containing protein</fullName>
    </recommendedName>
</protein>
<dbReference type="InterPro" id="IPR004088">
    <property type="entry name" value="KH_dom_type_1"/>
</dbReference>
<evidence type="ECO:0000313" key="6">
    <source>
        <dbReference type="EMBL" id="GAH50658.1"/>
    </source>
</evidence>
<dbReference type="GO" id="GO:0003723">
    <property type="term" value="F:RNA binding"/>
    <property type="evidence" value="ECO:0007669"/>
    <property type="project" value="UniProtKB-KW"/>
</dbReference>
<name>X1HZC4_9ZZZZ</name>
<dbReference type="GO" id="GO:0000175">
    <property type="term" value="F:3'-5'-RNA exonuclease activity"/>
    <property type="evidence" value="ECO:0007669"/>
    <property type="project" value="TreeGrafter"/>
</dbReference>